<proteinExistence type="predicted"/>
<evidence type="ECO:0000313" key="2">
    <source>
        <dbReference type="Proteomes" id="UP000234681"/>
    </source>
</evidence>
<accession>A6KCW9</accession>
<protein>
    <submittedName>
        <fullName evidence="1">RCG50818</fullName>
    </submittedName>
</protein>
<reference evidence="1 2" key="1">
    <citation type="submission" date="2005-09" db="EMBL/GenBank/DDBJ databases">
        <authorList>
            <person name="Mural R.J."/>
            <person name="Li P.W."/>
            <person name="Adams M.D."/>
            <person name="Amanatides P.G."/>
            <person name="Baden-Tillson H."/>
            <person name="Barnstead M."/>
            <person name="Chin S.H."/>
            <person name="Dew I."/>
            <person name="Evans C.A."/>
            <person name="Ferriera S."/>
            <person name="Flanigan M."/>
            <person name="Fosler C."/>
            <person name="Glodek A."/>
            <person name="Gu Z."/>
            <person name="Holt R.A."/>
            <person name="Jennings D."/>
            <person name="Kraft C.L."/>
            <person name="Lu F."/>
            <person name="Nguyen T."/>
            <person name="Nusskern D.R."/>
            <person name="Pfannkoch C.M."/>
            <person name="Sitter C."/>
            <person name="Sutton G.G."/>
            <person name="Venter J.C."/>
            <person name="Wang Z."/>
            <person name="Woodage T."/>
            <person name="Zheng X.H."/>
            <person name="Zhong F."/>
        </authorList>
    </citation>
    <scope>NUCLEOTIDE SEQUENCE [LARGE SCALE GENOMIC DNA]</scope>
    <source>
        <strain>BN</strain>
        <strain evidence="2">Sprague-Dawley</strain>
    </source>
</reference>
<dbReference type="AlphaFoldDB" id="A6KCW9"/>
<name>A6KCW9_RAT</name>
<gene>
    <name evidence="1" type="ORF">rCG_50818</name>
</gene>
<sequence>MIYLLGEAFGMHFVKKHRPGVFEMSTVIPFVFLPLQSWGTYHFQRQC</sequence>
<dbReference type="Proteomes" id="UP000234681">
    <property type="component" value="Chromosome 7"/>
</dbReference>
<organism evidence="1 2">
    <name type="scientific">Rattus norvegicus</name>
    <name type="common">Rat</name>
    <dbReference type="NCBI Taxonomy" id="10116"/>
    <lineage>
        <taxon>Eukaryota</taxon>
        <taxon>Metazoa</taxon>
        <taxon>Chordata</taxon>
        <taxon>Craniata</taxon>
        <taxon>Vertebrata</taxon>
        <taxon>Euteleostomi</taxon>
        <taxon>Mammalia</taxon>
        <taxon>Eutheria</taxon>
        <taxon>Euarchontoglires</taxon>
        <taxon>Glires</taxon>
        <taxon>Rodentia</taxon>
        <taxon>Myomorpha</taxon>
        <taxon>Muroidea</taxon>
        <taxon>Muridae</taxon>
        <taxon>Murinae</taxon>
        <taxon>Rattus</taxon>
    </lineage>
</organism>
<dbReference type="EMBL" id="CH474035">
    <property type="protein sequence ID" value="EDL86823.1"/>
    <property type="molecule type" value="Genomic_DNA"/>
</dbReference>
<evidence type="ECO:0000313" key="1">
    <source>
        <dbReference type="EMBL" id="EDL86823.1"/>
    </source>
</evidence>